<evidence type="ECO:0000313" key="3">
    <source>
        <dbReference type="Proteomes" id="UP001144313"/>
    </source>
</evidence>
<evidence type="ECO:0000259" key="1">
    <source>
        <dbReference type="PROSITE" id="PS51186"/>
    </source>
</evidence>
<reference evidence="2" key="1">
    <citation type="submission" date="2022-12" db="EMBL/GenBank/DDBJ databases">
        <title>Reference genome sequencing for broad-spectrum identification of bacterial and archaeal isolates by mass spectrometry.</title>
        <authorList>
            <person name="Sekiguchi Y."/>
            <person name="Tourlousse D.M."/>
        </authorList>
    </citation>
    <scope>NUCLEOTIDE SEQUENCE</scope>
    <source>
        <strain evidence="2">LLR39Z86</strain>
    </source>
</reference>
<evidence type="ECO:0000313" key="2">
    <source>
        <dbReference type="EMBL" id="GLI42670.1"/>
    </source>
</evidence>
<dbReference type="Pfam" id="PF13302">
    <property type="entry name" value="Acetyltransf_3"/>
    <property type="match status" value="1"/>
</dbReference>
<keyword evidence="3" id="KW-1185">Reference proteome</keyword>
<dbReference type="PANTHER" id="PTHR43441">
    <property type="entry name" value="RIBOSOMAL-PROTEIN-SERINE ACETYLTRANSFERASE"/>
    <property type="match status" value="1"/>
</dbReference>
<dbReference type="RefSeq" id="WP_270114067.1">
    <property type="nucleotide sequence ID" value="NZ_BAAAOL010000006.1"/>
</dbReference>
<gene>
    <name evidence="2" type="ORF">GALLR39Z86_25200</name>
</gene>
<sequence>MTLTDYLPVYRIRLRTERLELRLPDLDDLVALADQAAAGVHDPDFMPFVVPWTECEPLERGRRTLLHQMSVIAGITPERWMLPLVVLHDGEIVGIQEVGAADIKATREASTGSWLGRAHHGKGIGTEMRAAVLDFVFTGLGADFALSASFEGNGPSEGVSRKLGYKADGIDHKVLNGVRRQDNRWRLSREDWEAHRKHEVAIEGLDAEALAMLGLGGAEG</sequence>
<dbReference type="InterPro" id="IPR051908">
    <property type="entry name" value="Ribosomal_N-acetyltransferase"/>
</dbReference>
<protein>
    <submittedName>
        <fullName evidence="2">Succinyl-CoA transferase Rv0802c</fullName>
    </submittedName>
</protein>
<dbReference type="GO" id="GO:0005737">
    <property type="term" value="C:cytoplasm"/>
    <property type="evidence" value="ECO:0007669"/>
    <property type="project" value="TreeGrafter"/>
</dbReference>
<comment type="caution">
    <text evidence="2">The sequence shown here is derived from an EMBL/GenBank/DDBJ whole genome shotgun (WGS) entry which is preliminary data.</text>
</comment>
<dbReference type="Proteomes" id="UP001144313">
    <property type="component" value="Unassembled WGS sequence"/>
</dbReference>
<dbReference type="InterPro" id="IPR016181">
    <property type="entry name" value="Acyl_CoA_acyltransferase"/>
</dbReference>
<name>A0A9W6G956_9ACTN</name>
<feature type="domain" description="N-acetyltransferase" evidence="1">
    <location>
        <begin position="10"/>
        <end position="190"/>
    </location>
</feature>
<keyword evidence="2" id="KW-0808">Transferase</keyword>
<accession>A0A9W6G956</accession>
<organism evidence="2 3">
    <name type="scientific">Glycomyces algeriensis</name>
    <dbReference type="NCBI Taxonomy" id="256037"/>
    <lineage>
        <taxon>Bacteria</taxon>
        <taxon>Bacillati</taxon>
        <taxon>Actinomycetota</taxon>
        <taxon>Actinomycetes</taxon>
        <taxon>Glycomycetales</taxon>
        <taxon>Glycomycetaceae</taxon>
        <taxon>Glycomyces</taxon>
    </lineage>
</organism>
<dbReference type="GO" id="GO:0008999">
    <property type="term" value="F:protein-N-terminal-alanine acetyltransferase activity"/>
    <property type="evidence" value="ECO:0007669"/>
    <property type="project" value="TreeGrafter"/>
</dbReference>
<dbReference type="PROSITE" id="PS51186">
    <property type="entry name" value="GNAT"/>
    <property type="match status" value="1"/>
</dbReference>
<dbReference type="AlphaFoldDB" id="A0A9W6G956"/>
<dbReference type="GO" id="GO:1990189">
    <property type="term" value="F:protein N-terminal-serine acetyltransferase activity"/>
    <property type="evidence" value="ECO:0007669"/>
    <property type="project" value="TreeGrafter"/>
</dbReference>
<proteinExistence type="predicted"/>
<dbReference type="InterPro" id="IPR000182">
    <property type="entry name" value="GNAT_dom"/>
</dbReference>
<dbReference type="Gene3D" id="3.40.630.30">
    <property type="match status" value="1"/>
</dbReference>
<dbReference type="EMBL" id="BSDT01000001">
    <property type="protein sequence ID" value="GLI42670.1"/>
    <property type="molecule type" value="Genomic_DNA"/>
</dbReference>
<dbReference type="SUPFAM" id="SSF55729">
    <property type="entry name" value="Acyl-CoA N-acyltransferases (Nat)"/>
    <property type="match status" value="1"/>
</dbReference>
<dbReference type="PANTHER" id="PTHR43441:SF11">
    <property type="entry name" value="RIBOSOMAL-PROTEIN-SERINE ACETYLTRANSFERASE"/>
    <property type="match status" value="1"/>
</dbReference>